<gene>
    <name evidence="2" type="ORF">BJ980_001427</name>
</gene>
<dbReference type="CDD" id="cd06587">
    <property type="entry name" value="VOC"/>
    <property type="match status" value="1"/>
</dbReference>
<dbReference type="SUPFAM" id="SSF54593">
    <property type="entry name" value="Glyoxalase/Bleomycin resistance protein/Dihydroxybiphenyl dioxygenase"/>
    <property type="match status" value="1"/>
</dbReference>
<keyword evidence="3" id="KW-1185">Reference proteome</keyword>
<comment type="caution">
    <text evidence="2">The sequence shown here is derived from an EMBL/GenBank/DDBJ whole genome shotgun (WGS) entry which is preliminary data.</text>
</comment>
<dbReference type="Proteomes" id="UP000540656">
    <property type="component" value="Unassembled WGS sequence"/>
</dbReference>
<accession>A0A7Y9S035</accession>
<dbReference type="Pfam" id="PF18029">
    <property type="entry name" value="Glyoxalase_6"/>
    <property type="match status" value="1"/>
</dbReference>
<dbReference type="PANTHER" id="PTHR35908:SF1">
    <property type="entry name" value="CONSERVED PROTEIN"/>
    <property type="match status" value="1"/>
</dbReference>
<organism evidence="2 3">
    <name type="scientific">Nocardioides daedukensis</name>
    <dbReference type="NCBI Taxonomy" id="634462"/>
    <lineage>
        <taxon>Bacteria</taxon>
        <taxon>Bacillati</taxon>
        <taxon>Actinomycetota</taxon>
        <taxon>Actinomycetes</taxon>
        <taxon>Propionibacteriales</taxon>
        <taxon>Nocardioidaceae</taxon>
        <taxon>Nocardioides</taxon>
    </lineage>
</organism>
<evidence type="ECO:0000313" key="3">
    <source>
        <dbReference type="Proteomes" id="UP000540656"/>
    </source>
</evidence>
<sequence>MTCFVSHTSVDCRNAYELSEWWKTLLGYVDEEDEPNEPGHEECMIQSPDGEHRILFIEVPDAKSVKNRLHFDLRPAAVSRDEEVERVLALGATQIDDQRGKYGPGSGWVVLADPEGNEFCILRSEEEVAAIG</sequence>
<dbReference type="InterPro" id="IPR029068">
    <property type="entry name" value="Glyas_Bleomycin-R_OHBP_Dase"/>
</dbReference>
<proteinExistence type="predicted"/>
<feature type="domain" description="Glyoxalase-like" evidence="1">
    <location>
        <begin position="9"/>
        <end position="122"/>
    </location>
</feature>
<name>A0A7Y9S035_9ACTN</name>
<dbReference type="PANTHER" id="PTHR35908">
    <property type="entry name" value="HYPOTHETICAL FUSION PROTEIN"/>
    <property type="match status" value="1"/>
</dbReference>
<dbReference type="Gene3D" id="3.10.180.10">
    <property type="entry name" value="2,3-Dihydroxybiphenyl 1,2-Dioxygenase, domain 1"/>
    <property type="match status" value="1"/>
</dbReference>
<evidence type="ECO:0000313" key="2">
    <source>
        <dbReference type="EMBL" id="NYG58504.1"/>
    </source>
</evidence>
<protein>
    <recommendedName>
        <fullName evidence="1">Glyoxalase-like domain-containing protein</fullName>
    </recommendedName>
</protein>
<evidence type="ECO:0000259" key="1">
    <source>
        <dbReference type="Pfam" id="PF18029"/>
    </source>
</evidence>
<dbReference type="AlphaFoldDB" id="A0A7Y9S035"/>
<dbReference type="EMBL" id="JACCAA010000001">
    <property type="protein sequence ID" value="NYG58504.1"/>
    <property type="molecule type" value="Genomic_DNA"/>
</dbReference>
<reference evidence="2 3" key="1">
    <citation type="submission" date="2020-07" db="EMBL/GenBank/DDBJ databases">
        <title>Sequencing the genomes of 1000 actinobacteria strains.</title>
        <authorList>
            <person name="Klenk H.-P."/>
        </authorList>
    </citation>
    <scope>NUCLEOTIDE SEQUENCE [LARGE SCALE GENOMIC DNA]</scope>
    <source>
        <strain evidence="2 3">DSM 23819</strain>
    </source>
</reference>
<dbReference type="InterPro" id="IPR041581">
    <property type="entry name" value="Glyoxalase_6"/>
</dbReference>
<dbReference type="RefSeq" id="WP_179501664.1">
    <property type="nucleotide sequence ID" value="NZ_JACCAA010000001.1"/>
</dbReference>